<feature type="signal peptide" evidence="1">
    <location>
        <begin position="1"/>
        <end position="17"/>
    </location>
</feature>
<gene>
    <name evidence="2" type="ORF">GGP41_003094</name>
</gene>
<evidence type="ECO:0000313" key="2">
    <source>
        <dbReference type="EMBL" id="KAF5845482.1"/>
    </source>
</evidence>
<dbReference type="OMA" id="AYYQITH"/>
<accession>A0A8H5ZA86</accession>
<dbReference type="Proteomes" id="UP000624244">
    <property type="component" value="Unassembled WGS sequence"/>
</dbReference>
<feature type="chain" id="PRO_5034394393" description="Hypersensitive response inducing protein 1" evidence="1">
    <location>
        <begin position="18"/>
        <end position="165"/>
    </location>
</feature>
<evidence type="ECO:0008006" key="4">
    <source>
        <dbReference type="Google" id="ProtNLM"/>
    </source>
</evidence>
<evidence type="ECO:0000256" key="1">
    <source>
        <dbReference type="SAM" id="SignalP"/>
    </source>
</evidence>
<keyword evidence="1" id="KW-0732">Signal</keyword>
<dbReference type="AlphaFoldDB" id="A0A8H5ZA86"/>
<name>A0A8H5ZA86_COCSA</name>
<proteinExistence type="predicted"/>
<sequence length="165" mass="17818">MKSNNMLLAFFASVAMASPTALNMRADEACMPTSYTISEYSLVTSPTSGSVHFTFQSAFAPGATVDDSVQNGAQCSASDTSVPNSNECQVPNRRLLFDLRAPQEQAYYQITHTWSCNGSTWLSGTPVRIDPLTCHTEGNERVCIGGPLTLTPQNVRRICSTPTCP</sequence>
<reference evidence="2" key="1">
    <citation type="submission" date="2019-11" db="EMBL/GenBank/DDBJ databases">
        <title>Bipolaris sorokiniana Genome sequencing.</title>
        <authorList>
            <person name="Wang H."/>
        </authorList>
    </citation>
    <scope>NUCLEOTIDE SEQUENCE</scope>
</reference>
<protein>
    <recommendedName>
        <fullName evidence="4">Hypersensitive response inducing protein 1</fullName>
    </recommendedName>
</protein>
<evidence type="ECO:0000313" key="3">
    <source>
        <dbReference type="Proteomes" id="UP000624244"/>
    </source>
</evidence>
<organism evidence="2 3">
    <name type="scientific">Cochliobolus sativus</name>
    <name type="common">Common root rot and spot blotch fungus</name>
    <name type="synonym">Bipolaris sorokiniana</name>
    <dbReference type="NCBI Taxonomy" id="45130"/>
    <lineage>
        <taxon>Eukaryota</taxon>
        <taxon>Fungi</taxon>
        <taxon>Dikarya</taxon>
        <taxon>Ascomycota</taxon>
        <taxon>Pezizomycotina</taxon>
        <taxon>Dothideomycetes</taxon>
        <taxon>Pleosporomycetidae</taxon>
        <taxon>Pleosporales</taxon>
        <taxon>Pleosporineae</taxon>
        <taxon>Pleosporaceae</taxon>
        <taxon>Bipolaris</taxon>
    </lineage>
</organism>
<comment type="caution">
    <text evidence="2">The sequence shown here is derived from an EMBL/GenBank/DDBJ whole genome shotgun (WGS) entry which is preliminary data.</text>
</comment>
<dbReference type="EMBL" id="WNKQ01000019">
    <property type="protein sequence ID" value="KAF5845482.1"/>
    <property type="molecule type" value="Genomic_DNA"/>
</dbReference>